<feature type="region of interest" description="Disordered" evidence="1">
    <location>
        <begin position="108"/>
        <end position="145"/>
    </location>
</feature>
<name>A0A165KH40_9APHY</name>
<accession>A0A165KH40</accession>
<evidence type="ECO:0000256" key="1">
    <source>
        <dbReference type="SAM" id="MobiDB-lite"/>
    </source>
</evidence>
<keyword evidence="3" id="KW-1185">Reference proteome</keyword>
<sequence>MPFYADYPIFRFDSTSDEDEALCERREQAAREKKLEEWLGSVPALAGSPELLPLSPEEECVLSAIFDVEKWEQDHTPHQRSYTFPSKPPCLTAPAEAFTEVVQTAVKRKREESGDEDCGPRKPACPGRRVREGPQAAPRSRAHKEHRCRWRYGDGQLCTFKGVSQDAWAHVRTVHGLNGPGLIRQEPAPVPIVCGWHGCTHPSIAAEMHEHWKQEHEAEVKQVFATGGEELMECALCHKAWLSNAGTMLRHLNTVHWKDGKKFCDNCGGYFRADVFNAPSRDHRGTCLTDFMDKHPGFIRR</sequence>
<dbReference type="AlphaFoldDB" id="A0A165KH40"/>
<dbReference type="EMBL" id="KV429246">
    <property type="protein sequence ID" value="KZT63126.1"/>
    <property type="molecule type" value="Genomic_DNA"/>
</dbReference>
<organism evidence="2 3">
    <name type="scientific">Daedalea quercina L-15889</name>
    <dbReference type="NCBI Taxonomy" id="1314783"/>
    <lineage>
        <taxon>Eukaryota</taxon>
        <taxon>Fungi</taxon>
        <taxon>Dikarya</taxon>
        <taxon>Basidiomycota</taxon>
        <taxon>Agaricomycotina</taxon>
        <taxon>Agaricomycetes</taxon>
        <taxon>Polyporales</taxon>
        <taxon>Fomitopsis</taxon>
    </lineage>
</organism>
<proteinExistence type="predicted"/>
<gene>
    <name evidence="2" type="ORF">DAEQUDRAFT_221841</name>
</gene>
<evidence type="ECO:0000313" key="2">
    <source>
        <dbReference type="EMBL" id="KZT63126.1"/>
    </source>
</evidence>
<evidence type="ECO:0000313" key="3">
    <source>
        <dbReference type="Proteomes" id="UP000076727"/>
    </source>
</evidence>
<reference evidence="2 3" key="1">
    <citation type="journal article" date="2016" name="Mol. Biol. Evol.">
        <title>Comparative Genomics of Early-Diverging Mushroom-Forming Fungi Provides Insights into the Origins of Lignocellulose Decay Capabilities.</title>
        <authorList>
            <person name="Nagy L.G."/>
            <person name="Riley R."/>
            <person name="Tritt A."/>
            <person name="Adam C."/>
            <person name="Daum C."/>
            <person name="Floudas D."/>
            <person name="Sun H."/>
            <person name="Yadav J.S."/>
            <person name="Pangilinan J."/>
            <person name="Larsson K.H."/>
            <person name="Matsuura K."/>
            <person name="Barry K."/>
            <person name="Labutti K."/>
            <person name="Kuo R."/>
            <person name="Ohm R.A."/>
            <person name="Bhattacharya S.S."/>
            <person name="Shirouzu T."/>
            <person name="Yoshinaga Y."/>
            <person name="Martin F.M."/>
            <person name="Grigoriev I.V."/>
            <person name="Hibbett D.S."/>
        </authorList>
    </citation>
    <scope>NUCLEOTIDE SEQUENCE [LARGE SCALE GENOMIC DNA]</scope>
    <source>
        <strain evidence="2 3">L-15889</strain>
    </source>
</reference>
<dbReference type="OrthoDB" id="2814679at2759"/>
<dbReference type="Proteomes" id="UP000076727">
    <property type="component" value="Unassembled WGS sequence"/>
</dbReference>
<protein>
    <submittedName>
        <fullName evidence="2">Uncharacterized protein</fullName>
    </submittedName>
</protein>